<name>A0A842I5J2_9RHOB</name>
<protein>
    <submittedName>
        <fullName evidence="2">Uncharacterized protein</fullName>
    </submittedName>
</protein>
<gene>
    <name evidence="2" type="ORF">H7F16_06190</name>
</gene>
<dbReference type="AlphaFoldDB" id="A0A842I5J2"/>
<dbReference type="EMBL" id="JACLQD010000002">
    <property type="protein sequence ID" value="MBC2835090.1"/>
    <property type="molecule type" value="Genomic_DNA"/>
</dbReference>
<evidence type="ECO:0000313" key="2">
    <source>
        <dbReference type="EMBL" id="MBC2835090.1"/>
    </source>
</evidence>
<reference evidence="2 3" key="1">
    <citation type="journal article" date="2017" name="Int. J. Syst. Evol. Microbiol.">
        <title>Gemmobacter straminiformis sp. nov., isolated from an artificial fountain.</title>
        <authorList>
            <person name="Kang J.Y."/>
            <person name="Kim M.J."/>
            <person name="Chun J."/>
            <person name="Son K.P."/>
            <person name="Jahng K.Y."/>
        </authorList>
    </citation>
    <scope>NUCLEOTIDE SEQUENCE [LARGE SCALE GENOMIC DNA]</scope>
    <source>
        <strain evidence="2 3">CAM-8</strain>
    </source>
</reference>
<proteinExistence type="predicted"/>
<keyword evidence="1" id="KW-0732">Signal</keyword>
<sequence>MTHRIPNVLSRTLVLAASLALAAASPGFSANATVSVSGDSTPSDCGAAKKADYAIELAGSLSGCWATFISHYNCQEMNGFSLYTEIGREEFEGKLEGEAVTFDTTYTFTGLFPTGSCPAPAAEKEIVGGCIHYLSGTGLTGLMRFYDVMSGDAAPHYFYEGHITRN</sequence>
<evidence type="ECO:0000256" key="1">
    <source>
        <dbReference type="SAM" id="SignalP"/>
    </source>
</evidence>
<dbReference type="RefSeq" id="WP_185796721.1">
    <property type="nucleotide sequence ID" value="NZ_JACLQD010000002.1"/>
</dbReference>
<accession>A0A842I5J2</accession>
<dbReference type="Proteomes" id="UP000555411">
    <property type="component" value="Unassembled WGS sequence"/>
</dbReference>
<feature type="chain" id="PRO_5032458893" evidence="1">
    <location>
        <begin position="23"/>
        <end position="166"/>
    </location>
</feature>
<keyword evidence="3" id="KW-1185">Reference proteome</keyword>
<evidence type="ECO:0000313" key="3">
    <source>
        <dbReference type="Proteomes" id="UP000555411"/>
    </source>
</evidence>
<comment type="caution">
    <text evidence="2">The sequence shown here is derived from an EMBL/GenBank/DDBJ whole genome shotgun (WGS) entry which is preliminary data.</text>
</comment>
<organism evidence="2 3">
    <name type="scientific">Paragemmobacter straminiformis</name>
    <dbReference type="NCBI Taxonomy" id="2045119"/>
    <lineage>
        <taxon>Bacteria</taxon>
        <taxon>Pseudomonadati</taxon>
        <taxon>Pseudomonadota</taxon>
        <taxon>Alphaproteobacteria</taxon>
        <taxon>Rhodobacterales</taxon>
        <taxon>Paracoccaceae</taxon>
        <taxon>Paragemmobacter</taxon>
    </lineage>
</organism>
<feature type="signal peptide" evidence="1">
    <location>
        <begin position="1"/>
        <end position="22"/>
    </location>
</feature>